<keyword evidence="8 15" id="KW-0406">Ion transport</keyword>
<proteinExistence type="inferred from homology"/>
<dbReference type="FunCoup" id="A0A066VSR9">
    <property type="interactions" value="47"/>
</dbReference>
<evidence type="ECO:0000256" key="3">
    <source>
        <dbReference type="ARBA" id="ARBA00022448"/>
    </source>
</evidence>
<evidence type="ECO:0000256" key="10">
    <source>
        <dbReference type="ARBA" id="ARBA00023136"/>
    </source>
</evidence>
<comment type="subunit">
    <text evidence="13">Component of the ATP synthase complex composed at least of ATP5F1A/subunit alpha, ATP5F1B/subunit beta, ATP5MC1/subunit c (homooctomer), MT-ATP6/subunit a, MT-ATP8/subunit 8, ATP5ME/subunit e, ATP5MF/subunit f, ATP5MG/subunit g, ATP5MK/subunit k, ATP5MJ/subunit j, ATP5F1C/subunit gamma, ATP5F1D/subunit delta, ATP5F1E/subunit epsilon, ATP5PF/subunit F6, ATP5PB/subunit b, ATP5PD/subunit d, ATP5PO/subunit OSCP. ATP synthase complex consists of a soluble F(1) head domain (subunits alpha(3) and beta(3)) - the catalytic core - and a membrane F(0) domain - the membrane proton channel (subunits c, a, 8, e, f, g, k and j). These two domains are linked by a central stalk (subunits gamma, delta, and epsilon) rotating inside the F1 region and a stationary peripheral stalk (subunits F6, b, d, and OSCP).</text>
</comment>
<evidence type="ECO:0000256" key="8">
    <source>
        <dbReference type="ARBA" id="ARBA00023065"/>
    </source>
</evidence>
<dbReference type="GeneID" id="25264720"/>
<evidence type="ECO:0000256" key="15">
    <source>
        <dbReference type="RuleBase" id="RU367005"/>
    </source>
</evidence>
<dbReference type="GO" id="GO:0015986">
    <property type="term" value="P:proton motive force-driven ATP synthesis"/>
    <property type="evidence" value="ECO:0007669"/>
    <property type="project" value="InterPro"/>
</dbReference>
<evidence type="ECO:0000256" key="13">
    <source>
        <dbReference type="ARBA" id="ARBA00064647"/>
    </source>
</evidence>
<evidence type="ECO:0000256" key="6">
    <source>
        <dbReference type="ARBA" id="ARBA00022792"/>
    </source>
</evidence>
<keyword evidence="6 15" id="KW-0999">Mitochondrion inner membrane</keyword>
<keyword evidence="10" id="KW-0472">Membrane</keyword>
<dbReference type="PANTHER" id="PTHR12427:SF1">
    <property type="entry name" value="ATP SYNTHASE SUBUNIT E, MITOCHONDRIAL"/>
    <property type="match status" value="1"/>
</dbReference>
<evidence type="ECO:0000313" key="16">
    <source>
        <dbReference type="EMBL" id="KDN43323.1"/>
    </source>
</evidence>
<evidence type="ECO:0000256" key="11">
    <source>
        <dbReference type="ARBA" id="ARBA00023310"/>
    </source>
</evidence>
<dbReference type="InParanoid" id="A0A066VSR9"/>
<evidence type="ECO:0000256" key="12">
    <source>
        <dbReference type="ARBA" id="ARBA00057306"/>
    </source>
</evidence>
<comment type="similarity">
    <text evidence="2 15">Belongs to the ATPase e subunit family.</text>
</comment>
<evidence type="ECO:0000256" key="2">
    <source>
        <dbReference type="ARBA" id="ARBA00007333"/>
    </source>
</evidence>
<dbReference type="OMA" id="FYGLYHQ"/>
<organism evidence="16 17">
    <name type="scientific">Tilletiaria anomala (strain ATCC 24038 / CBS 436.72 / UBC 951)</name>
    <dbReference type="NCBI Taxonomy" id="1037660"/>
    <lineage>
        <taxon>Eukaryota</taxon>
        <taxon>Fungi</taxon>
        <taxon>Dikarya</taxon>
        <taxon>Basidiomycota</taxon>
        <taxon>Ustilaginomycotina</taxon>
        <taxon>Exobasidiomycetes</taxon>
        <taxon>Georgefischeriales</taxon>
        <taxon>Tilletiariaceae</taxon>
        <taxon>Tilletiaria</taxon>
    </lineage>
</organism>
<dbReference type="HOGENOM" id="CLU_159435_0_0_1"/>
<protein>
    <recommendedName>
        <fullName evidence="14 15">ATP synthase F(0) complex subunit e, mitochondrial</fullName>
    </recommendedName>
</protein>
<keyword evidence="5 15" id="KW-0375">Hydrogen ion transport</keyword>
<evidence type="ECO:0000256" key="9">
    <source>
        <dbReference type="ARBA" id="ARBA00023128"/>
    </source>
</evidence>
<comment type="subunit">
    <text evidence="15">F-type ATPases have 2 components, CF(1) - the catalytic core - and CF(0) - the membrane proton channel. CF(1) and CF(0) have multiple subunits.</text>
</comment>
<evidence type="ECO:0000256" key="1">
    <source>
        <dbReference type="ARBA" id="ARBA00004273"/>
    </source>
</evidence>
<dbReference type="AlphaFoldDB" id="A0A066VSR9"/>
<evidence type="ECO:0000256" key="14">
    <source>
        <dbReference type="ARBA" id="ARBA00074682"/>
    </source>
</evidence>
<dbReference type="Proteomes" id="UP000027361">
    <property type="component" value="Unassembled WGS sequence"/>
</dbReference>
<dbReference type="OrthoDB" id="2125027at2759"/>
<keyword evidence="9 15" id="KW-0496">Mitochondrion</keyword>
<keyword evidence="4 15" id="KW-0138">CF(0)</keyword>
<dbReference type="GO" id="GO:0045259">
    <property type="term" value="C:proton-transporting ATP synthase complex"/>
    <property type="evidence" value="ECO:0007669"/>
    <property type="project" value="UniProtKB-UniRule"/>
</dbReference>
<keyword evidence="17" id="KW-1185">Reference proteome</keyword>
<dbReference type="STRING" id="1037660.A0A066VSR9"/>
<evidence type="ECO:0000256" key="5">
    <source>
        <dbReference type="ARBA" id="ARBA00022781"/>
    </source>
</evidence>
<dbReference type="PANTHER" id="PTHR12427">
    <property type="entry name" value="ATP SYNTHASE E CHAIN, MITOCHONDRIAL"/>
    <property type="match status" value="1"/>
</dbReference>
<dbReference type="RefSeq" id="XP_013242342.1">
    <property type="nucleotide sequence ID" value="XM_013386888.1"/>
</dbReference>
<dbReference type="InterPro" id="IPR008386">
    <property type="entry name" value="ATP_synth_F0_esu_mt"/>
</dbReference>
<gene>
    <name evidence="16" type="ORF">K437DRAFT_257530</name>
</gene>
<keyword evidence="3 15" id="KW-0813">Transport</keyword>
<sequence length="91" mass="10088">MAPSPVINVVRYSALVGGIAYGIVHRRTLQAREDAKAAERAYKHKEDLIRQAKKAYADRLVAANSGSGVVTNPDDPKFDLEKFLVHLEKQL</sequence>
<reference evidence="16 17" key="1">
    <citation type="submission" date="2014-05" db="EMBL/GenBank/DDBJ databases">
        <title>Draft genome sequence of a rare smut relative, Tilletiaria anomala UBC 951.</title>
        <authorList>
            <consortium name="DOE Joint Genome Institute"/>
            <person name="Toome M."/>
            <person name="Kuo A."/>
            <person name="Henrissat B."/>
            <person name="Lipzen A."/>
            <person name="Tritt A."/>
            <person name="Yoshinaga Y."/>
            <person name="Zane M."/>
            <person name="Barry K."/>
            <person name="Grigoriev I.V."/>
            <person name="Spatafora J.W."/>
            <person name="Aimea M.C."/>
        </authorList>
    </citation>
    <scope>NUCLEOTIDE SEQUENCE [LARGE SCALE GENOMIC DNA]</scope>
    <source>
        <strain evidence="16 17">UBC 951</strain>
    </source>
</reference>
<name>A0A066VSR9_TILAU</name>
<evidence type="ECO:0000313" key="17">
    <source>
        <dbReference type="Proteomes" id="UP000027361"/>
    </source>
</evidence>
<dbReference type="GO" id="GO:0005743">
    <property type="term" value="C:mitochondrial inner membrane"/>
    <property type="evidence" value="ECO:0007669"/>
    <property type="project" value="UniProtKB-SubCell"/>
</dbReference>
<comment type="function">
    <text evidence="12 15">Subunit e, of the mitochondrial membrane ATP synthase complex (F(1)F(0) ATP synthase or Complex V) that produces ATP from ADP in the presence of a proton gradient across the membrane which is generated by electron transport complexes of the respiratory chain. ATP synthase complex consist of a soluble F(1) head domain - the catalytic core - and a membrane F(1) domain - the membrane proton channel. These two domains are linked by a central stalk rotating inside the F(1) region and a stationary peripheral stalk. During catalysis, ATP synthesis in the catalytic domain of F(1) is coupled via a rotary mechanism of the central stalk subunits to proton translocation. In vivo, can only synthesize ATP although its ATP hydrolase activity can be activated artificially in vitro. Part of the complex F(0) domain.</text>
</comment>
<keyword evidence="11 15" id="KW-0066">ATP synthesis</keyword>
<dbReference type="EMBL" id="JMSN01000062">
    <property type="protein sequence ID" value="KDN43323.1"/>
    <property type="molecule type" value="Genomic_DNA"/>
</dbReference>
<comment type="subcellular location">
    <subcellularLocation>
        <location evidence="1 15">Mitochondrion inner membrane</location>
    </subcellularLocation>
</comment>
<evidence type="ECO:0000256" key="4">
    <source>
        <dbReference type="ARBA" id="ARBA00022547"/>
    </source>
</evidence>
<comment type="caution">
    <text evidence="16">The sequence shown here is derived from an EMBL/GenBank/DDBJ whole genome shotgun (WGS) entry which is preliminary data.</text>
</comment>
<evidence type="ECO:0000256" key="7">
    <source>
        <dbReference type="ARBA" id="ARBA00022990"/>
    </source>
</evidence>
<dbReference type="GO" id="GO:0015078">
    <property type="term" value="F:proton transmembrane transporter activity"/>
    <property type="evidence" value="ECO:0007669"/>
    <property type="project" value="InterPro"/>
</dbReference>
<dbReference type="Pfam" id="PF05680">
    <property type="entry name" value="ATP-synt_E"/>
    <property type="match status" value="1"/>
</dbReference>
<accession>A0A066VSR9</accession>
<keyword evidence="7" id="KW-0007">Acetylation</keyword>